<proteinExistence type="predicted"/>
<dbReference type="Gene3D" id="3.90.75.20">
    <property type="match status" value="1"/>
</dbReference>
<accession>A0A975PDB1</accession>
<name>A0A975PDB1_9RHOB</name>
<dbReference type="EMBL" id="CP076367">
    <property type="protein sequence ID" value="QWK93271.1"/>
    <property type="molecule type" value="Genomic_DNA"/>
</dbReference>
<evidence type="ECO:0000313" key="2">
    <source>
        <dbReference type="EMBL" id="QWK93271.1"/>
    </source>
</evidence>
<sequence>MKIVAIPADETPLRAYRPSSQPEMTLMLTQKRLRDILHYDPQTGIFTFVKGRRKGKIAGAQHDARGLLKVSIDNRRHLLHRLAWLWMTGALPRWNVEHINGDRSDNRWANLRQGERDLKLEHRAPLREPTDIKGVWQVEDRFEATVEIAGVAMNLGSYTTAVEAAEAIAQVHQRARDRGAKEARQAA</sequence>
<dbReference type="AlphaFoldDB" id="A0A975PDB1"/>
<feature type="domain" description="HNH nuclease" evidence="1">
    <location>
        <begin position="78"/>
        <end position="114"/>
    </location>
</feature>
<reference evidence="2" key="1">
    <citation type="submission" date="2021-06" db="EMBL/GenBank/DDBJ databases">
        <authorList>
            <person name="Lee C.-S."/>
            <person name="Jin L."/>
        </authorList>
    </citation>
    <scope>NUCLEOTIDE SEQUENCE</scope>
    <source>
        <strain evidence="2">Con5</strain>
        <plasmid evidence="2">p6</plasmid>
    </source>
</reference>
<evidence type="ECO:0000259" key="1">
    <source>
        <dbReference type="Pfam" id="PF13392"/>
    </source>
</evidence>
<keyword evidence="2" id="KW-0540">Nuclease</keyword>
<keyword evidence="3" id="KW-1185">Reference proteome</keyword>
<dbReference type="GO" id="GO:0004519">
    <property type="term" value="F:endonuclease activity"/>
    <property type="evidence" value="ECO:0007669"/>
    <property type="project" value="UniProtKB-KW"/>
</dbReference>
<gene>
    <name evidence="2" type="ORF">KM031_22445</name>
</gene>
<evidence type="ECO:0000313" key="3">
    <source>
        <dbReference type="Proteomes" id="UP000679352"/>
    </source>
</evidence>
<protein>
    <submittedName>
        <fullName evidence="2">HNH endonuclease</fullName>
    </submittedName>
</protein>
<geneLocation type="plasmid" evidence="2 3">
    <name>p6</name>
</geneLocation>
<dbReference type="Pfam" id="PF13392">
    <property type="entry name" value="HNH_3"/>
    <property type="match status" value="1"/>
</dbReference>
<keyword evidence="2" id="KW-0378">Hydrolase</keyword>
<keyword evidence="2" id="KW-0614">Plasmid</keyword>
<dbReference type="KEGG" id="gfu:KM031_22445"/>
<dbReference type="Proteomes" id="UP000679352">
    <property type="component" value="Plasmid p6"/>
</dbReference>
<dbReference type="RefSeq" id="WP_215507541.1">
    <property type="nucleotide sequence ID" value="NZ_CP076367.1"/>
</dbReference>
<keyword evidence="2" id="KW-0255">Endonuclease</keyword>
<dbReference type="InterPro" id="IPR003615">
    <property type="entry name" value="HNH_nuc"/>
</dbReference>
<dbReference type="SUPFAM" id="SSF54060">
    <property type="entry name" value="His-Me finger endonucleases"/>
    <property type="match status" value="1"/>
</dbReference>
<dbReference type="InterPro" id="IPR044925">
    <property type="entry name" value="His-Me_finger_sf"/>
</dbReference>
<organism evidence="2 3">
    <name type="scientific">Gemmobacter fulvus</name>
    <dbReference type="NCBI Taxonomy" id="2840474"/>
    <lineage>
        <taxon>Bacteria</taxon>
        <taxon>Pseudomonadati</taxon>
        <taxon>Pseudomonadota</taxon>
        <taxon>Alphaproteobacteria</taxon>
        <taxon>Rhodobacterales</taxon>
        <taxon>Paracoccaceae</taxon>
        <taxon>Gemmobacter</taxon>
    </lineage>
</organism>